<accession>A0A1L9S1J5</accession>
<name>A0A1L9S1J5_ASPWE</name>
<dbReference type="EMBL" id="KV878209">
    <property type="protein sequence ID" value="OJJ41030.1"/>
    <property type="molecule type" value="Genomic_DNA"/>
</dbReference>
<dbReference type="VEuPathDB" id="FungiDB:ASPWEDRAFT_34505"/>
<protein>
    <submittedName>
        <fullName evidence="1">Uncharacterized protein</fullName>
    </submittedName>
</protein>
<dbReference type="GeneID" id="63749862"/>
<keyword evidence="2" id="KW-1185">Reference proteome</keyword>
<dbReference type="OrthoDB" id="413520at2759"/>
<sequence length="165" mass="18338">MVYYIRFLKTPRIQKQKAASLTISALICITTDLGDSFLAEDVELFATLSVNQTEKILYQEKLKWTAGKRELPISLGPFPAQLSQHTVVLGVSASDPRQPHSSSIDHLLGKKGVQVPLVISGWSAPFGGSEALVAEKLVERRFGPKDRLDLKIWEETGNSIARHIW</sequence>
<proteinExistence type="predicted"/>
<organism evidence="1 2">
    <name type="scientific">Aspergillus wentii DTO 134E9</name>
    <dbReference type="NCBI Taxonomy" id="1073089"/>
    <lineage>
        <taxon>Eukaryota</taxon>
        <taxon>Fungi</taxon>
        <taxon>Dikarya</taxon>
        <taxon>Ascomycota</taxon>
        <taxon>Pezizomycotina</taxon>
        <taxon>Eurotiomycetes</taxon>
        <taxon>Eurotiomycetidae</taxon>
        <taxon>Eurotiales</taxon>
        <taxon>Aspergillaceae</taxon>
        <taxon>Aspergillus</taxon>
        <taxon>Aspergillus subgen. Cremei</taxon>
    </lineage>
</organism>
<dbReference type="STRING" id="1073089.A0A1L9S1J5"/>
<gene>
    <name evidence="1" type="ORF">ASPWEDRAFT_34505</name>
</gene>
<dbReference type="Proteomes" id="UP000184383">
    <property type="component" value="Unassembled WGS sequence"/>
</dbReference>
<dbReference type="RefSeq" id="XP_040694706.1">
    <property type="nucleotide sequence ID" value="XM_040834014.1"/>
</dbReference>
<dbReference type="AlphaFoldDB" id="A0A1L9S1J5"/>
<reference evidence="2" key="1">
    <citation type="journal article" date="2017" name="Genome Biol.">
        <title>Comparative genomics reveals high biological diversity and specific adaptations in the industrially and medically important fungal genus Aspergillus.</title>
        <authorList>
            <person name="de Vries R.P."/>
            <person name="Riley R."/>
            <person name="Wiebenga A."/>
            <person name="Aguilar-Osorio G."/>
            <person name="Amillis S."/>
            <person name="Uchima C.A."/>
            <person name="Anderluh G."/>
            <person name="Asadollahi M."/>
            <person name="Askin M."/>
            <person name="Barry K."/>
            <person name="Battaglia E."/>
            <person name="Bayram O."/>
            <person name="Benocci T."/>
            <person name="Braus-Stromeyer S.A."/>
            <person name="Caldana C."/>
            <person name="Canovas D."/>
            <person name="Cerqueira G.C."/>
            <person name="Chen F."/>
            <person name="Chen W."/>
            <person name="Choi C."/>
            <person name="Clum A."/>
            <person name="Dos Santos R.A."/>
            <person name="Damasio A.R."/>
            <person name="Diallinas G."/>
            <person name="Emri T."/>
            <person name="Fekete E."/>
            <person name="Flipphi M."/>
            <person name="Freyberg S."/>
            <person name="Gallo A."/>
            <person name="Gournas C."/>
            <person name="Habgood R."/>
            <person name="Hainaut M."/>
            <person name="Harispe M.L."/>
            <person name="Henrissat B."/>
            <person name="Hilden K.S."/>
            <person name="Hope R."/>
            <person name="Hossain A."/>
            <person name="Karabika E."/>
            <person name="Karaffa L."/>
            <person name="Karanyi Z."/>
            <person name="Krasevec N."/>
            <person name="Kuo A."/>
            <person name="Kusch H."/>
            <person name="LaButti K."/>
            <person name="Lagendijk E.L."/>
            <person name="Lapidus A."/>
            <person name="Levasseur A."/>
            <person name="Lindquist E."/>
            <person name="Lipzen A."/>
            <person name="Logrieco A.F."/>
            <person name="MacCabe A."/>
            <person name="Maekelae M.R."/>
            <person name="Malavazi I."/>
            <person name="Melin P."/>
            <person name="Meyer V."/>
            <person name="Mielnichuk N."/>
            <person name="Miskei M."/>
            <person name="Molnar A.P."/>
            <person name="Mule G."/>
            <person name="Ngan C.Y."/>
            <person name="Orejas M."/>
            <person name="Orosz E."/>
            <person name="Ouedraogo J.P."/>
            <person name="Overkamp K.M."/>
            <person name="Park H.-S."/>
            <person name="Perrone G."/>
            <person name="Piumi F."/>
            <person name="Punt P.J."/>
            <person name="Ram A.F."/>
            <person name="Ramon A."/>
            <person name="Rauscher S."/>
            <person name="Record E."/>
            <person name="Riano-Pachon D.M."/>
            <person name="Robert V."/>
            <person name="Roehrig J."/>
            <person name="Ruller R."/>
            <person name="Salamov A."/>
            <person name="Salih N.S."/>
            <person name="Samson R.A."/>
            <person name="Sandor E."/>
            <person name="Sanguinetti M."/>
            <person name="Schuetze T."/>
            <person name="Sepcic K."/>
            <person name="Shelest E."/>
            <person name="Sherlock G."/>
            <person name="Sophianopoulou V."/>
            <person name="Squina F.M."/>
            <person name="Sun H."/>
            <person name="Susca A."/>
            <person name="Todd R.B."/>
            <person name="Tsang A."/>
            <person name="Unkles S.E."/>
            <person name="van de Wiele N."/>
            <person name="van Rossen-Uffink D."/>
            <person name="Oliveira J.V."/>
            <person name="Vesth T.C."/>
            <person name="Visser J."/>
            <person name="Yu J.-H."/>
            <person name="Zhou M."/>
            <person name="Andersen M.R."/>
            <person name="Archer D.B."/>
            <person name="Baker S.E."/>
            <person name="Benoit I."/>
            <person name="Brakhage A.A."/>
            <person name="Braus G.H."/>
            <person name="Fischer R."/>
            <person name="Frisvad J.C."/>
            <person name="Goldman G.H."/>
            <person name="Houbraken J."/>
            <person name="Oakley B."/>
            <person name="Pocsi I."/>
            <person name="Scazzocchio C."/>
            <person name="Seiboth B."/>
            <person name="vanKuyk P.A."/>
            <person name="Wortman J."/>
            <person name="Dyer P.S."/>
            <person name="Grigoriev I.V."/>
        </authorList>
    </citation>
    <scope>NUCLEOTIDE SEQUENCE [LARGE SCALE GENOMIC DNA]</scope>
    <source>
        <strain evidence="2">DTO 134E9</strain>
    </source>
</reference>
<evidence type="ECO:0000313" key="1">
    <source>
        <dbReference type="EMBL" id="OJJ41030.1"/>
    </source>
</evidence>
<evidence type="ECO:0000313" key="2">
    <source>
        <dbReference type="Proteomes" id="UP000184383"/>
    </source>
</evidence>